<dbReference type="OrthoDB" id="9806939at2"/>
<feature type="domain" description="Multidrug resistance protein MdtA-like barrel-sandwich hybrid" evidence="3">
    <location>
        <begin position="20"/>
        <end position="160"/>
    </location>
</feature>
<comment type="caution">
    <text evidence="4">The sequence shown here is derived from an EMBL/GenBank/DDBJ whole genome shotgun (WGS) entry which is preliminary data.</text>
</comment>
<keyword evidence="2" id="KW-0175">Coiled coil</keyword>
<dbReference type="Pfam" id="PF25917">
    <property type="entry name" value="BSH_RND"/>
    <property type="match status" value="1"/>
</dbReference>
<dbReference type="AlphaFoldDB" id="A0A497XQJ3"/>
<dbReference type="NCBIfam" id="TIGR01730">
    <property type="entry name" value="RND_mfp"/>
    <property type="match status" value="1"/>
</dbReference>
<name>A0A497XQJ3_9AQUI</name>
<dbReference type="EMBL" id="RCCJ01000001">
    <property type="protein sequence ID" value="RLJ70524.1"/>
    <property type="molecule type" value="Genomic_DNA"/>
</dbReference>
<dbReference type="Gene3D" id="1.10.287.470">
    <property type="entry name" value="Helix hairpin bin"/>
    <property type="match status" value="1"/>
</dbReference>
<evidence type="ECO:0000313" key="4">
    <source>
        <dbReference type="EMBL" id="RLJ70524.1"/>
    </source>
</evidence>
<comment type="similarity">
    <text evidence="1">Belongs to the membrane fusion protein (MFP) (TC 8.A.1) family.</text>
</comment>
<evidence type="ECO:0000259" key="3">
    <source>
        <dbReference type="Pfam" id="PF25917"/>
    </source>
</evidence>
<reference evidence="4 5" key="1">
    <citation type="submission" date="2018-10" db="EMBL/GenBank/DDBJ databases">
        <title>Genomic Encyclopedia of Archaeal and Bacterial Type Strains, Phase II (KMG-II): from individual species to whole genera.</title>
        <authorList>
            <person name="Goeker M."/>
        </authorList>
    </citation>
    <scope>NUCLEOTIDE SEQUENCE [LARGE SCALE GENOMIC DNA]</scope>
    <source>
        <strain evidence="4 5">DSM 16510</strain>
    </source>
</reference>
<protein>
    <submittedName>
        <fullName evidence="4">Gold/copper resistance efflux system membrane fusion protein</fullName>
    </submittedName>
</protein>
<dbReference type="SUPFAM" id="SSF111369">
    <property type="entry name" value="HlyD-like secretion proteins"/>
    <property type="match status" value="1"/>
</dbReference>
<dbReference type="Proteomes" id="UP000267841">
    <property type="component" value="Unassembled WGS sequence"/>
</dbReference>
<evidence type="ECO:0000313" key="5">
    <source>
        <dbReference type="Proteomes" id="UP000267841"/>
    </source>
</evidence>
<dbReference type="Gene3D" id="2.40.50.100">
    <property type="match status" value="1"/>
</dbReference>
<feature type="coiled-coil region" evidence="2">
    <location>
        <begin position="58"/>
        <end position="116"/>
    </location>
</feature>
<gene>
    <name evidence="4" type="ORF">BCF55_0800</name>
</gene>
<proteinExistence type="inferred from homology"/>
<dbReference type="InterPro" id="IPR058625">
    <property type="entry name" value="MdtA-like_BSH"/>
</dbReference>
<sequence>MRFLLVLLLLLGSAVAAEIKVYTIVTGKVAKVFVKEGERVKRGQLLMNIDPAIYAAEKEKLLGRKKELEAKLWKVERDYNRLKELFDRDLLAESTLEDKKIEYDTLKAQLQQVEGEIKRVEVFISYTEITSPVDGRIVKILAPEGSYVNGELQAQPVIIIQSPSR</sequence>
<keyword evidence="5" id="KW-1185">Reference proteome</keyword>
<dbReference type="PANTHER" id="PTHR30158">
    <property type="entry name" value="ACRA/E-RELATED COMPONENT OF DRUG EFFLUX TRANSPORTER"/>
    <property type="match status" value="1"/>
</dbReference>
<evidence type="ECO:0000256" key="2">
    <source>
        <dbReference type="SAM" id="Coils"/>
    </source>
</evidence>
<dbReference type="RefSeq" id="WP_121010303.1">
    <property type="nucleotide sequence ID" value="NZ_RCCJ01000001.1"/>
</dbReference>
<dbReference type="InterPro" id="IPR006143">
    <property type="entry name" value="RND_pump_MFP"/>
</dbReference>
<dbReference type="GO" id="GO:0046677">
    <property type="term" value="P:response to antibiotic"/>
    <property type="evidence" value="ECO:0007669"/>
    <property type="project" value="TreeGrafter"/>
</dbReference>
<evidence type="ECO:0000256" key="1">
    <source>
        <dbReference type="ARBA" id="ARBA00009477"/>
    </source>
</evidence>
<dbReference type="GO" id="GO:0022857">
    <property type="term" value="F:transmembrane transporter activity"/>
    <property type="evidence" value="ECO:0007669"/>
    <property type="project" value="InterPro"/>
</dbReference>
<organism evidence="4 5">
    <name type="scientific">Hydrogenivirga caldilitoris</name>
    <dbReference type="NCBI Taxonomy" id="246264"/>
    <lineage>
        <taxon>Bacteria</taxon>
        <taxon>Pseudomonadati</taxon>
        <taxon>Aquificota</taxon>
        <taxon>Aquificia</taxon>
        <taxon>Aquificales</taxon>
        <taxon>Aquificaceae</taxon>
        <taxon>Hydrogenivirga</taxon>
    </lineage>
</organism>
<dbReference type="GO" id="GO:0005886">
    <property type="term" value="C:plasma membrane"/>
    <property type="evidence" value="ECO:0007669"/>
    <property type="project" value="TreeGrafter"/>
</dbReference>
<accession>A0A497XQJ3</accession>